<comment type="caution">
    <text evidence="1">The sequence shown here is derived from an EMBL/GenBank/DDBJ whole genome shotgun (WGS) entry which is preliminary data.</text>
</comment>
<evidence type="ECO:0000313" key="2">
    <source>
        <dbReference type="Proteomes" id="UP000050816"/>
    </source>
</evidence>
<accession>A0A0R1UE50</accession>
<evidence type="ECO:0000313" key="1">
    <source>
        <dbReference type="EMBL" id="KRL88834.1"/>
    </source>
</evidence>
<gene>
    <name evidence="1" type="ORF">FC43_GL000040</name>
</gene>
<dbReference type="PATRIC" id="fig|1423760.3.peg.44"/>
<protein>
    <submittedName>
        <fullName evidence="1">Uncharacterized protein</fullName>
    </submittedName>
</protein>
<dbReference type="AlphaFoldDB" id="A0A0R1UE50"/>
<dbReference type="EMBL" id="AZFK01000063">
    <property type="protein sequence ID" value="KRL88834.1"/>
    <property type="molecule type" value="Genomic_DNA"/>
</dbReference>
<name>A0A0R1UE50_9LACO</name>
<sequence length="69" mass="8201">MLCVYFNPRTRRSGCDNQAIDDISDSIEFQSAHPKIRMRHDHDGSIKHVYDLFQSAHPKIRMRLQTMVW</sequence>
<dbReference type="Proteomes" id="UP000050816">
    <property type="component" value="Unassembled WGS sequence"/>
</dbReference>
<reference evidence="1 2" key="1">
    <citation type="journal article" date="2015" name="Genome Announc.">
        <title>Expanding the biotechnology potential of lactobacilli through comparative genomics of 213 strains and associated genera.</title>
        <authorList>
            <person name="Sun Z."/>
            <person name="Harris H.M."/>
            <person name="McCann A."/>
            <person name="Guo C."/>
            <person name="Argimon S."/>
            <person name="Zhang W."/>
            <person name="Yang X."/>
            <person name="Jeffery I.B."/>
            <person name="Cooney J.C."/>
            <person name="Kagawa T.F."/>
            <person name="Liu W."/>
            <person name="Song Y."/>
            <person name="Salvetti E."/>
            <person name="Wrobel A."/>
            <person name="Rasinkangas P."/>
            <person name="Parkhill J."/>
            <person name="Rea M.C."/>
            <person name="O'Sullivan O."/>
            <person name="Ritari J."/>
            <person name="Douillard F.P."/>
            <person name="Paul Ross R."/>
            <person name="Yang R."/>
            <person name="Briner A.E."/>
            <person name="Felis G.E."/>
            <person name="de Vos W.M."/>
            <person name="Barrangou R."/>
            <person name="Klaenhammer T.R."/>
            <person name="Caufield P.W."/>
            <person name="Cui Y."/>
            <person name="Zhang H."/>
            <person name="O'Toole P.W."/>
        </authorList>
    </citation>
    <scope>NUCLEOTIDE SEQUENCE [LARGE SCALE GENOMIC DNA]</scope>
    <source>
        <strain evidence="1 2">DSM 15946</strain>
    </source>
</reference>
<proteinExistence type="predicted"/>
<organism evidence="1 2">
    <name type="scientific">Limosilactobacillus ingluviei DSM 15946</name>
    <dbReference type="NCBI Taxonomy" id="1423760"/>
    <lineage>
        <taxon>Bacteria</taxon>
        <taxon>Bacillati</taxon>
        <taxon>Bacillota</taxon>
        <taxon>Bacilli</taxon>
        <taxon>Lactobacillales</taxon>
        <taxon>Lactobacillaceae</taxon>
        <taxon>Limosilactobacillus</taxon>
    </lineage>
</organism>